<name>A0A1B6DNE0_9HEMI</name>
<feature type="non-terminal residue" evidence="1">
    <location>
        <position position="420"/>
    </location>
</feature>
<organism evidence="1">
    <name type="scientific">Clastoptera arizonana</name>
    <name type="common">Arizona spittle bug</name>
    <dbReference type="NCBI Taxonomy" id="38151"/>
    <lineage>
        <taxon>Eukaryota</taxon>
        <taxon>Metazoa</taxon>
        <taxon>Ecdysozoa</taxon>
        <taxon>Arthropoda</taxon>
        <taxon>Hexapoda</taxon>
        <taxon>Insecta</taxon>
        <taxon>Pterygota</taxon>
        <taxon>Neoptera</taxon>
        <taxon>Paraneoptera</taxon>
        <taxon>Hemiptera</taxon>
        <taxon>Auchenorrhyncha</taxon>
        <taxon>Cercopoidea</taxon>
        <taxon>Clastopteridae</taxon>
        <taxon>Clastoptera</taxon>
    </lineage>
</organism>
<dbReference type="EMBL" id="GEDC01010104">
    <property type="protein sequence ID" value="JAS27194.1"/>
    <property type="molecule type" value="Transcribed_RNA"/>
</dbReference>
<protein>
    <submittedName>
        <fullName evidence="1">Uncharacterized protein</fullName>
    </submittedName>
</protein>
<dbReference type="Pfam" id="PF14924">
    <property type="entry name" value="MAP10_N"/>
    <property type="match status" value="1"/>
</dbReference>
<reference evidence="1" key="1">
    <citation type="submission" date="2015-12" db="EMBL/GenBank/DDBJ databases">
        <title>De novo transcriptome assembly of four potential Pierce s Disease insect vectors from Arizona vineyards.</title>
        <authorList>
            <person name="Tassone E.E."/>
        </authorList>
    </citation>
    <scope>NUCLEOTIDE SEQUENCE</scope>
</reference>
<proteinExistence type="predicted"/>
<sequence>MANPMSYQNSKSEPLVKQGLYPVMSSGLLSSPLSQTTIQPINFGYDETKEHCLSDDEYYLEKLRKENLLKTVKNMKEEQIFLFEVFVDAIHILKENELLEPLQQYGPLPPLRVRIQFGTVPCFDIHEEEILITQSNINDEDMLTGKVIRLGQENQGWQQHVDHGEWKSAYGKSCLFFMKPLEVMRSIQSSPITVNVYRTANEDYEHPTSSIGHTRIRLEEHFIDCILQTADVNTEFPVSSFQTNEYRIHNLKGDDTGSMRLFFRLSCYGDKISTKFQSVNHDQEYIFKLVPGKQLLEDVLYESPEEYAPLPFLGKNDIIPLPPMISSDEHLLGVCKSISKLTPENHLPKSMMLKDFNAQQFTNKTVCGCSSNKCCESYNKNNSFEMETYMTKMNSSEFDDELSTRNFQQQNPNKCKCKCN</sequence>
<evidence type="ECO:0000313" key="1">
    <source>
        <dbReference type="EMBL" id="JAS27194.1"/>
    </source>
</evidence>
<gene>
    <name evidence="1" type="ORF">g.36272</name>
</gene>
<accession>A0A1B6DNE0</accession>
<dbReference type="AlphaFoldDB" id="A0A1B6DNE0"/>